<evidence type="ECO:0000313" key="5">
    <source>
        <dbReference type="Proteomes" id="UP000316628"/>
    </source>
</evidence>
<dbReference type="InterPro" id="IPR006047">
    <property type="entry name" value="GH13_cat_dom"/>
</dbReference>
<dbReference type="InterPro" id="IPR017853">
    <property type="entry name" value="GH"/>
</dbReference>
<dbReference type="SMART" id="SM00642">
    <property type="entry name" value="Aamy"/>
    <property type="match status" value="1"/>
</dbReference>
<gene>
    <name evidence="4" type="ORF">FHX81_2152</name>
</gene>
<evidence type="ECO:0000256" key="1">
    <source>
        <dbReference type="ARBA" id="ARBA00008061"/>
    </source>
</evidence>
<dbReference type="EMBL" id="VFPP01000001">
    <property type="protein sequence ID" value="TQM79841.1"/>
    <property type="molecule type" value="Genomic_DNA"/>
</dbReference>
<proteinExistence type="inferred from homology"/>
<dbReference type="RefSeq" id="WP_141977412.1">
    <property type="nucleotide sequence ID" value="NZ_VFPP01000001.1"/>
</dbReference>
<evidence type="ECO:0000313" key="4">
    <source>
        <dbReference type="EMBL" id="TQM79841.1"/>
    </source>
</evidence>
<dbReference type="GO" id="GO:0005975">
    <property type="term" value="P:carbohydrate metabolic process"/>
    <property type="evidence" value="ECO:0007669"/>
    <property type="project" value="InterPro"/>
</dbReference>
<dbReference type="Gene3D" id="3.20.20.80">
    <property type="entry name" value="Glycosidases"/>
    <property type="match status" value="1"/>
</dbReference>
<reference evidence="4 5" key="1">
    <citation type="submission" date="2019-06" db="EMBL/GenBank/DDBJ databases">
        <title>Sequencing the genomes of 1000 actinobacteria strains.</title>
        <authorList>
            <person name="Klenk H.-P."/>
        </authorList>
    </citation>
    <scope>NUCLEOTIDE SEQUENCE [LARGE SCALE GENOMIC DNA]</scope>
    <source>
        <strain evidence="4 5">DSM 45456</strain>
    </source>
</reference>
<dbReference type="InterPro" id="IPR013780">
    <property type="entry name" value="Glyco_hydro_b"/>
</dbReference>
<dbReference type="OrthoDB" id="3236218at2"/>
<dbReference type="Gene3D" id="2.60.40.10">
    <property type="entry name" value="Immunoglobulins"/>
    <property type="match status" value="1"/>
</dbReference>
<organism evidence="4 5">
    <name type="scientific">Saccharothrix saharensis</name>
    <dbReference type="NCBI Taxonomy" id="571190"/>
    <lineage>
        <taxon>Bacteria</taxon>
        <taxon>Bacillati</taxon>
        <taxon>Actinomycetota</taxon>
        <taxon>Actinomycetes</taxon>
        <taxon>Pseudonocardiales</taxon>
        <taxon>Pseudonocardiaceae</taxon>
        <taxon>Saccharothrix</taxon>
    </lineage>
</organism>
<dbReference type="SUPFAM" id="SSF81296">
    <property type="entry name" value="E set domains"/>
    <property type="match status" value="1"/>
</dbReference>
<comment type="caution">
    <text evidence="4">The sequence shown here is derived from an EMBL/GenBank/DDBJ whole genome shotgun (WGS) entry which is preliminary data.</text>
</comment>
<dbReference type="InterPro" id="IPR014756">
    <property type="entry name" value="Ig_E-set"/>
</dbReference>
<evidence type="ECO:0000259" key="3">
    <source>
        <dbReference type="SMART" id="SM00642"/>
    </source>
</evidence>
<sequence length="687" mass="75257">MTVTATGRLAGLRLAPGSPTPFGATPTAEGVNFAVAAARADRMWLVLMDRADGSVLTELEFPPEHRVGEVFTTHVLGLDPADADYGFRVERAGERGPVLLDPDARLLAGAGEWGSRPAYRSRIATGDFDWGDDRPPRVPTEDLVVYELHVRGFTRSDTSGVAAPGTFAGLAEKIPYLRWLGVNCVELMPVFEFDETDNVHVHPETGVPLLNTWGYSPVGVFAPKANYAHGERPDVELKELVKRLHAAGIEVVLDVVFNHTSEGDHRGPTLSLRGLDESSYYLLDEAGRHHNFSGAGNTLNANHPLVRDWVVRSLRHWVHEYHVDGFRFDLASVLTRGRDGAPLADPPLVAALAADPVLAGTRLIAEAWDAGGLYQVGAFPHYGRWMEWNGRYRDALRAFLVGREGTTGDVATRLVGSPDLYNGRGATASVNFVTCHDGFTLADWSSYDHKHNRLNGEDGRDGENHNISWNGGAEGPTDDPEVLATRARQQRNALLLLLTSCGVPMLLAGDEFGRSQGGNNNAYPHDDPVTWLDWSLVDRNRDLVEFTRACLRFRREHPVLRRAEHPHGESTPDGGYPPVSWHGEQPWQPDWSPGSHLVIAMMHDPNPRGRGLSDRLDTVVVAANSGSEDKEVALPQPPADSTWRVFANTGFARPLDAATTLRDGHVLRLPARSAAVLWAHTPSNEEG</sequence>
<dbReference type="Pfam" id="PF00128">
    <property type="entry name" value="Alpha-amylase"/>
    <property type="match status" value="1"/>
</dbReference>
<name>A0A543JAI4_9PSEU</name>
<comment type="similarity">
    <text evidence="1">Belongs to the glycosyl hydrolase 13 family.</text>
</comment>
<dbReference type="Gene3D" id="2.60.40.1180">
    <property type="entry name" value="Golgi alpha-mannosidase II"/>
    <property type="match status" value="1"/>
</dbReference>
<dbReference type="CDD" id="cd11326">
    <property type="entry name" value="AmyAc_Glg_debranch"/>
    <property type="match status" value="1"/>
</dbReference>
<feature type="domain" description="Glycosyl hydrolase family 13 catalytic" evidence="3">
    <location>
        <begin position="147"/>
        <end position="554"/>
    </location>
</feature>
<feature type="compositionally biased region" description="Basic and acidic residues" evidence="2">
    <location>
        <begin position="455"/>
        <end position="464"/>
    </location>
</feature>
<dbReference type="InterPro" id="IPR013783">
    <property type="entry name" value="Ig-like_fold"/>
</dbReference>
<dbReference type="SUPFAM" id="SSF51011">
    <property type="entry name" value="Glycosyl hydrolase domain"/>
    <property type="match status" value="1"/>
</dbReference>
<feature type="region of interest" description="Disordered" evidence="2">
    <location>
        <begin position="455"/>
        <end position="478"/>
    </location>
</feature>
<evidence type="ECO:0000256" key="2">
    <source>
        <dbReference type="SAM" id="MobiDB-lite"/>
    </source>
</evidence>
<keyword evidence="5" id="KW-1185">Reference proteome</keyword>
<dbReference type="InterPro" id="IPR048650">
    <property type="entry name" value="ISOA1-3-like_C"/>
</dbReference>
<dbReference type="SUPFAM" id="SSF51445">
    <property type="entry name" value="(Trans)glycosidases"/>
    <property type="match status" value="1"/>
</dbReference>
<dbReference type="Pfam" id="PF21156">
    <property type="entry name" value="ISOA1-3_C"/>
    <property type="match status" value="1"/>
</dbReference>
<dbReference type="Proteomes" id="UP000316628">
    <property type="component" value="Unassembled WGS sequence"/>
</dbReference>
<dbReference type="PANTHER" id="PTHR43002">
    <property type="entry name" value="GLYCOGEN DEBRANCHING ENZYME"/>
    <property type="match status" value="1"/>
</dbReference>
<accession>A0A543JAI4</accession>
<dbReference type="AlphaFoldDB" id="A0A543JAI4"/>
<protein>
    <submittedName>
        <fullName evidence="4">Glycogen operon protein</fullName>
    </submittedName>
</protein>